<dbReference type="InterPro" id="IPR000719">
    <property type="entry name" value="Prot_kinase_dom"/>
</dbReference>
<dbReference type="InterPro" id="IPR011009">
    <property type="entry name" value="Kinase-like_dom_sf"/>
</dbReference>
<dbReference type="Gene3D" id="3.30.200.20">
    <property type="entry name" value="Phosphorylase Kinase, domain 1"/>
    <property type="match status" value="1"/>
</dbReference>
<keyword evidence="6 13" id="KW-0418">Kinase</keyword>
<evidence type="ECO:0000313" key="13">
    <source>
        <dbReference type="EMBL" id="KAL2917495.1"/>
    </source>
</evidence>
<gene>
    <name evidence="13" type="primary">SSN3</name>
    <name evidence="13" type="ORF">HK105_202776</name>
</gene>
<evidence type="ECO:0000256" key="6">
    <source>
        <dbReference type="ARBA" id="ARBA00022777"/>
    </source>
</evidence>
<evidence type="ECO:0000256" key="4">
    <source>
        <dbReference type="ARBA" id="ARBA00022679"/>
    </source>
</evidence>
<evidence type="ECO:0000256" key="8">
    <source>
        <dbReference type="ARBA" id="ARBA00047899"/>
    </source>
</evidence>
<dbReference type="PROSITE" id="PS00107">
    <property type="entry name" value="PROTEIN_KINASE_ATP"/>
    <property type="match status" value="1"/>
</dbReference>
<comment type="catalytic activity">
    <reaction evidence="9">
        <text>L-seryl-[protein] + ATP = O-phospho-L-seryl-[protein] + ADP + H(+)</text>
        <dbReference type="Rhea" id="RHEA:17989"/>
        <dbReference type="Rhea" id="RHEA-COMP:9863"/>
        <dbReference type="Rhea" id="RHEA-COMP:11604"/>
        <dbReference type="ChEBI" id="CHEBI:15378"/>
        <dbReference type="ChEBI" id="CHEBI:29999"/>
        <dbReference type="ChEBI" id="CHEBI:30616"/>
        <dbReference type="ChEBI" id="CHEBI:83421"/>
        <dbReference type="ChEBI" id="CHEBI:456216"/>
        <dbReference type="EC" id="2.7.11.1"/>
    </reaction>
</comment>
<keyword evidence="14" id="KW-1185">Reference proteome</keyword>
<feature type="region of interest" description="Disordered" evidence="11">
    <location>
        <begin position="47"/>
        <end position="94"/>
    </location>
</feature>
<comment type="catalytic activity">
    <reaction evidence="8">
        <text>L-threonyl-[protein] + ATP = O-phospho-L-threonyl-[protein] + ADP + H(+)</text>
        <dbReference type="Rhea" id="RHEA:46608"/>
        <dbReference type="Rhea" id="RHEA-COMP:11060"/>
        <dbReference type="Rhea" id="RHEA-COMP:11605"/>
        <dbReference type="ChEBI" id="CHEBI:15378"/>
        <dbReference type="ChEBI" id="CHEBI:30013"/>
        <dbReference type="ChEBI" id="CHEBI:30616"/>
        <dbReference type="ChEBI" id="CHEBI:61977"/>
        <dbReference type="ChEBI" id="CHEBI:456216"/>
        <dbReference type="EC" id="2.7.11.1"/>
    </reaction>
</comment>
<dbReference type="EC" id="2.7.11.1" evidence="2"/>
<evidence type="ECO:0000256" key="7">
    <source>
        <dbReference type="ARBA" id="ARBA00022840"/>
    </source>
</evidence>
<evidence type="ECO:0000256" key="9">
    <source>
        <dbReference type="ARBA" id="ARBA00048679"/>
    </source>
</evidence>
<organism evidence="13 14">
    <name type="scientific">Polyrhizophydium stewartii</name>
    <dbReference type="NCBI Taxonomy" id="2732419"/>
    <lineage>
        <taxon>Eukaryota</taxon>
        <taxon>Fungi</taxon>
        <taxon>Fungi incertae sedis</taxon>
        <taxon>Chytridiomycota</taxon>
        <taxon>Chytridiomycota incertae sedis</taxon>
        <taxon>Chytridiomycetes</taxon>
        <taxon>Rhizophydiales</taxon>
        <taxon>Rhizophydiales incertae sedis</taxon>
        <taxon>Polyrhizophydium</taxon>
    </lineage>
</organism>
<protein>
    <recommendedName>
        <fullName evidence="2">non-specific serine/threonine protein kinase</fullName>
        <ecNumber evidence="2">2.7.11.1</ecNumber>
    </recommendedName>
</protein>
<evidence type="ECO:0000256" key="1">
    <source>
        <dbReference type="ARBA" id="ARBA00008874"/>
    </source>
</evidence>
<keyword evidence="5 10" id="KW-0547">Nucleotide-binding</keyword>
<feature type="domain" description="Protein kinase" evidence="12">
    <location>
        <begin position="27"/>
        <end position="388"/>
    </location>
</feature>
<keyword evidence="4 13" id="KW-0808">Transferase</keyword>
<evidence type="ECO:0000256" key="2">
    <source>
        <dbReference type="ARBA" id="ARBA00012513"/>
    </source>
</evidence>
<evidence type="ECO:0000256" key="11">
    <source>
        <dbReference type="SAM" id="MobiDB-lite"/>
    </source>
</evidence>
<dbReference type="CDD" id="cd07842">
    <property type="entry name" value="STKc_CDK8_like"/>
    <property type="match status" value="1"/>
</dbReference>
<dbReference type="InterPro" id="IPR050629">
    <property type="entry name" value="STE20/SPS1-PAK"/>
</dbReference>
<dbReference type="InterPro" id="IPR017441">
    <property type="entry name" value="Protein_kinase_ATP_BS"/>
</dbReference>
<dbReference type="PANTHER" id="PTHR48012:SF10">
    <property type="entry name" value="FI20177P1"/>
    <property type="match status" value="1"/>
</dbReference>
<evidence type="ECO:0000313" key="14">
    <source>
        <dbReference type="Proteomes" id="UP001527925"/>
    </source>
</evidence>
<proteinExistence type="inferred from homology"/>
<comment type="caution">
    <text evidence="13">The sequence shown here is derived from an EMBL/GenBank/DDBJ whole genome shotgun (WGS) entry which is preliminary data.</text>
</comment>
<reference evidence="13 14" key="1">
    <citation type="submission" date="2023-09" db="EMBL/GenBank/DDBJ databases">
        <title>Pangenome analysis of Batrachochytrium dendrobatidis and related Chytrids.</title>
        <authorList>
            <person name="Yacoub M.N."/>
            <person name="Stajich J.E."/>
            <person name="James T.Y."/>
        </authorList>
    </citation>
    <scope>NUCLEOTIDE SEQUENCE [LARGE SCALE GENOMIC DNA]</scope>
    <source>
        <strain evidence="13 14">JEL0888</strain>
    </source>
</reference>
<dbReference type="SMART" id="SM00220">
    <property type="entry name" value="S_TKc"/>
    <property type="match status" value="2"/>
</dbReference>
<dbReference type="PROSITE" id="PS00108">
    <property type="entry name" value="PROTEIN_KINASE_ST"/>
    <property type="match status" value="1"/>
</dbReference>
<dbReference type="InterPro" id="IPR008271">
    <property type="entry name" value="Ser/Thr_kinase_AS"/>
</dbReference>
<comment type="similarity">
    <text evidence="1">Belongs to the protein kinase superfamily. STE Ser/Thr protein kinase family. STE20 subfamily.</text>
</comment>
<feature type="binding site" evidence="10">
    <location>
        <position position="450"/>
    </location>
    <ligand>
        <name>ATP</name>
        <dbReference type="ChEBI" id="CHEBI:30616"/>
    </ligand>
</feature>
<evidence type="ECO:0000256" key="5">
    <source>
        <dbReference type="ARBA" id="ARBA00022741"/>
    </source>
</evidence>
<dbReference type="SUPFAM" id="SSF56112">
    <property type="entry name" value="Protein kinase-like (PK-like)"/>
    <property type="match status" value="2"/>
</dbReference>
<dbReference type="Proteomes" id="UP001527925">
    <property type="component" value="Unassembled WGS sequence"/>
</dbReference>
<dbReference type="Gene3D" id="1.10.510.10">
    <property type="entry name" value="Transferase(Phosphotransferase) domain 1"/>
    <property type="match status" value="2"/>
</dbReference>
<name>A0ABR4ND91_9FUNG</name>
<dbReference type="PANTHER" id="PTHR48012">
    <property type="entry name" value="STERILE20-LIKE KINASE, ISOFORM B-RELATED"/>
    <property type="match status" value="1"/>
</dbReference>
<evidence type="ECO:0000256" key="3">
    <source>
        <dbReference type="ARBA" id="ARBA00022527"/>
    </source>
</evidence>
<accession>A0ABR4ND91</accession>
<dbReference type="PROSITE" id="PS50011">
    <property type="entry name" value="PROTEIN_KINASE_DOM"/>
    <property type="match status" value="2"/>
</dbReference>
<evidence type="ECO:0000259" key="12">
    <source>
        <dbReference type="PROSITE" id="PS50011"/>
    </source>
</evidence>
<keyword evidence="7 10" id="KW-0067">ATP-binding</keyword>
<keyword evidence="3" id="KW-0723">Serine/threonine-protein kinase</keyword>
<sequence length="677" mass="75526">MRAAWDAAYDAFKLAKDSRRRGITDKYSIDGFISAGTYGRVYKARKNPSLQPAHPPGHAQAHAPSLAHSQPRPGGQAPAFRKTSLGRVPASGAPSVTGAVEFAIKKFKPDKEGESALSSGISQSACREIALCRELHHENVVNLEEVMLDPKDRSISMVFEFAEHDLLQILHFHSHHERKPIPQYTIKSFLWQLLNGLAYLHANWVLHRDLKPANILVTSEGVVKIADLGLARIFQAPYQPLFHGDKVVVTIWYRAPELLLGSRHYTKAIDIWAVGCIFAELLMLRPIFKGEEAKMDNKKNIPFQRDQLIKIFDILGMPTPERWPGIEHMPEYPNLRDIQRPATNGLKNTYMMSSSAKSDLGFSLLLNMLEYDPDRRTSAEDALSHTYFSEEPRPGPNMADLSAVAASGVSQANKPHPTDAYEIQSRIGEGSYGKVFLAVHKQTHERVAIKVVNIEECGDDIDEIRNEIAVLSDLHSEWVTRYYGSFIRGTELWIVMEFCSGGSCRDLASVAFTLPAHGVFDEQQVAVVVRGILCGLLYLHNLGKIHRDIKAANILLMETGQVKLADFGVSGQITATITKKNTFVGTPYWMAPEVILRSAYNAKADIWSLGITAWELAHGLPPHANIHPMRVLFMIPKNAPPQLGSRFSDDFRDFVAKCLTHRPKDYCRSTNAINGIA</sequence>
<dbReference type="Pfam" id="PF00069">
    <property type="entry name" value="Pkinase"/>
    <property type="match status" value="2"/>
</dbReference>
<dbReference type="EMBL" id="JADGIZ020000010">
    <property type="protein sequence ID" value="KAL2917495.1"/>
    <property type="molecule type" value="Genomic_DNA"/>
</dbReference>
<dbReference type="GO" id="GO:0004740">
    <property type="term" value="F:pyruvate dehydrogenase (acetyl-transferring) kinase activity"/>
    <property type="evidence" value="ECO:0007669"/>
    <property type="project" value="UniProtKB-EC"/>
</dbReference>
<evidence type="ECO:0000256" key="10">
    <source>
        <dbReference type="PROSITE-ProRule" id="PRU10141"/>
    </source>
</evidence>
<feature type="domain" description="Protein kinase" evidence="12">
    <location>
        <begin position="421"/>
        <end position="677"/>
    </location>
</feature>